<comment type="similarity">
    <text evidence="2 6">Belongs to the anoctamin family.</text>
</comment>
<dbReference type="PANTHER" id="PTHR12308:SF47">
    <property type="entry name" value="ANOCTAMIN"/>
    <property type="match status" value="1"/>
</dbReference>
<comment type="caution">
    <text evidence="8">The sequence shown here is derived from an EMBL/GenBank/DDBJ whole genome shotgun (WGS) entry which is preliminary data.</text>
</comment>
<feature type="domain" description="Anoctamin transmembrane" evidence="7">
    <location>
        <begin position="248"/>
        <end position="283"/>
    </location>
</feature>
<dbReference type="Proteomes" id="UP000281406">
    <property type="component" value="Unassembled WGS sequence"/>
</dbReference>
<keyword evidence="5 6" id="KW-0472">Membrane</keyword>
<evidence type="ECO:0000256" key="5">
    <source>
        <dbReference type="ARBA" id="ARBA00023136"/>
    </source>
</evidence>
<keyword evidence="3 6" id="KW-0812">Transmembrane</keyword>
<evidence type="ECO:0000256" key="3">
    <source>
        <dbReference type="ARBA" id="ARBA00022692"/>
    </source>
</evidence>
<keyword evidence="4 6" id="KW-1133">Transmembrane helix</keyword>
<dbReference type="InterPro" id="IPR049452">
    <property type="entry name" value="Anoctamin_TM"/>
</dbReference>
<evidence type="ECO:0000313" key="9">
    <source>
        <dbReference type="Proteomes" id="UP000281406"/>
    </source>
</evidence>
<reference evidence="8 9" key="1">
    <citation type="submission" date="2018-10" db="EMBL/GenBank/DDBJ databases">
        <title>Genome assembly for a Yunnan-Guizhou Plateau 3E fish, Anabarilius grahami (Regan), and its evolutionary and genetic applications.</title>
        <authorList>
            <person name="Jiang W."/>
        </authorList>
    </citation>
    <scope>NUCLEOTIDE SEQUENCE [LARGE SCALE GENOMIC DNA]</scope>
    <source>
        <strain evidence="8">AG-KIZ</strain>
        <tissue evidence="8">Muscle</tissue>
    </source>
</reference>
<protein>
    <recommendedName>
        <fullName evidence="6">Anoctamin</fullName>
    </recommendedName>
</protein>
<dbReference type="OrthoDB" id="296386at2759"/>
<gene>
    <name evidence="8" type="ORF">DPX16_18417</name>
</gene>
<comment type="subcellular location">
    <subcellularLocation>
        <location evidence="1 6">Membrane</location>
        <topology evidence="1 6">Multi-pass membrane protein</topology>
    </subcellularLocation>
</comment>
<proteinExistence type="inferred from homology"/>
<dbReference type="GO" id="GO:0005254">
    <property type="term" value="F:chloride channel activity"/>
    <property type="evidence" value="ECO:0007669"/>
    <property type="project" value="TreeGrafter"/>
</dbReference>
<evidence type="ECO:0000256" key="2">
    <source>
        <dbReference type="ARBA" id="ARBA00009671"/>
    </source>
</evidence>
<name>A0A3N0YEL5_ANAGA</name>
<dbReference type="GO" id="GO:0005886">
    <property type="term" value="C:plasma membrane"/>
    <property type="evidence" value="ECO:0007669"/>
    <property type="project" value="TreeGrafter"/>
</dbReference>
<dbReference type="InterPro" id="IPR007632">
    <property type="entry name" value="Anoctamin"/>
</dbReference>
<evidence type="ECO:0000256" key="1">
    <source>
        <dbReference type="ARBA" id="ARBA00004141"/>
    </source>
</evidence>
<feature type="transmembrane region" description="Helical" evidence="6">
    <location>
        <begin position="259"/>
        <end position="284"/>
    </location>
</feature>
<sequence>MDFLHLFASGKGLSPLGKHRWVRPSSFSTSTNDGISPADVFIKQSKAKISHDVLGGIRQYLMGHKSTITMAPAENCDILMTFPDTTDDHTLLWLLNQIRLGIPQIRIQIRQHKYTHTYAFFIASTFENLLRGAEQMGMQKAVKPRYGGGTRRFSCEEDDIYENIESELCFFTSQERQSIIKYWLDNLRAKQGDALHNIHFLEGQPIIPELIARGVILQMFPLHEQRILNQLMTSWVQAVCERQPLDDVCDYFGVKIAMYFAWLGFYTNSMLYPAVIGFLLWIFAESDQAGYFP</sequence>
<dbReference type="Pfam" id="PF04547">
    <property type="entry name" value="Anoctamin"/>
    <property type="match status" value="1"/>
</dbReference>
<keyword evidence="9" id="KW-1185">Reference proteome</keyword>
<comment type="caution">
    <text evidence="6">Lacks conserved residue(s) required for the propagation of feature annotation.</text>
</comment>
<evidence type="ECO:0000313" key="8">
    <source>
        <dbReference type="EMBL" id="ROL44706.1"/>
    </source>
</evidence>
<dbReference type="PANTHER" id="PTHR12308">
    <property type="entry name" value="ANOCTAMIN"/>
    <property type="match status" value="1"/>
</dbReference>
<organism evidence="8 9">
    <name type="scientific">Anabarilius grahami</name>
    <name type="common">Kanglang fish</name>
    <name type="synonym">Barilius grahami</name>
    <dbReference type="NCBI Taxonomy" id="495550"/>
    <lineage>
        <taxon>Eukaryota</taxon>
        <taxon>Metazoa</taxon>
        <taxon>Chordata</taxon>
        <taxon>Craniata</taxon>
        <taxon>Vertebrata</taxon>
        <taxon>Euteleostomi</taxon>
        <taxon>Actinopterygii</taxon>
        <taxon>Neopterygii</taxon>
        <taxon>Teleostei</taxon>
        <taxon>Ostariophysi</taxon>
        <taxon>Cypriniformes</taxon>
        <taxon>Xenocyprididae</taxon>
        <taxon>Xenocypridinae</taxon>
        <taxon>Xenocypridinae incertae sedis</taxon>
        <taxon>Anabarilius</taxon>
    </lineage>
</organism>
<dbReference type="EMBL" id="RJVU01044706">
    <property type="protein sequence ID" value="ROL44706.1"/>
    <property type="molecule type" value="Genomic_DNA"/>
</dbReference>
<evidence type="ECO:0000256" key="4">
    <source>
        <dbReference type="ARBA" id="ARBA00022989"/>
    </source>
</evidence>
<evidence type="ECO:0000256" key="6">
    <source>
        <dbReference type="RuleBase" id="RU280814"/>
    </source>
</evidence>
<accession>A0A3N0YEL5</accession>
<dbReference type="AlphaFoldDB" id="A0A3N0YEL5"/>
<evidence type="ECO:0000259" key="7">
    <source>
        <dbReference type="Pfam" id="PF04547"/>
    </source>
</evidence>